<dbReference type="Gene3D" id="3.40.50.720">
    <property type="entry name" value="NAD(P)-binding Rossmann-like Domain"/>
    <property type="match status" value="1"/>
</dbReference>
<dbReference type="PANTHER" id="PTHR43205:SF19">
    <property type="entry name" value="ENOYL REDUCTASE (ER) DOMAIN-CONTAINING PROTEIN"/>
    <property type="match status" value="1"/>
</dbReference>
<dbReference type="eggNOG" id="KOG1196">
    <property type="taxonomic scope" value="Eukaryota"/>
</dbReference>
<dbReference type="KEGG" id="fme:FOMMEDRAFT_99066"/>
<dbReference type="FunFam" id="3.40.50.720:FF:000121">
    <property type="entry name" value="Prostaglandin reductase 2"/>
    <property type="match status" value="1"/>
</dbReference>
<evidence type="ECO:0000313" key="3">
    <source>
        <dbReference type="EMBL" id="EJC97501.1"/>
    </source>
</evidence>
<dbReference type="Proteomes" id="UP000053630">
    <property type="component" value="Unassembled WGS sequence"/>
</dbReference>
<evidence type="ECO:0000259" key="2">
    <source>
        <dbReference type="SMART" id="SM00829"/>
    </source>
</evidence>
<accession>R7SFJ8</accession>
<proteinExistence type="predicted"/>
<dbReference type="SUPFAM" id="SSF51735">
    <property type="entry name" value="NAD(P)-binding Rossmann-fold domains"/>
    <property type="match status" value="1"/>
</dbReference>
<dbReference type="InterPro" id="IPR045010">
    <property type="entry name" value="MDR_fam"/>
</dbReference>
<dbReference type="InterPro" id="IPR036291">
    <property type="entry name" value="NAD(P)-bd_dom_sf"/>
</dbReference>
<dbReference type="GeneID" id="18681024"/>
<dbReference type="Gene3D" id="3.90.180.10">
    <property type="entry name" value="Medium-chain alcohol dehydrogenases, catalytic domain"/>
    <property type="match status" value="1"/>
</dbReference>
<sequence length="364" mass="39251">MSTSSPTSARAVVLQNYVSAEHDIDLSFSPSGTFAVKETLIPNPLPEDSLLVQTIYLSNDAGLRLLLAESIKFEREDIVPLSLGSPFPMFKAIGRIVRVGGNDENGPHKVGNIVEIFQSYWADYVVVKKDKARPRKEIPGISISAYLGNLGISGATAYWALKGVLKLKETDTLVVSAAAGAVGNVAVQYAKKVMGVKRVVGIAGTDEKCKWLKSIGVDEAVNYKSPTFVEELKKATPDKVDSFFDIVGGTVLDEVMMLMKPHGVICAVGLMAHMKDAQAPVTMRNYGQILVNRLLLKGFTLNDYFDRLGEAEEALASAVVAGKLVLDGAETVVDIHGKVEEIPRVWNGLFTGANTGKLITKLAE</sequence>
<dbReference type="InterPro" id="IPR013149">
    <property type="entry name" value="ADH-like_C"/>
</dbReference>
<dbReference type="RefSeq" id="XP_007272236.1">
    <property type="nucleotide sequence ID" value="XM_007272174.1"/>
</dbReference>
<evidence type="ECO:0000313" key="4">
    <source>
        <dbReference type="Proteomes" id="UP000053630"/>
    </source>
</evidence>
<feature type="domain" description="Enoyl reductase (ER)" evidence="2">
    <location>
        <begin position="58"/>
        <end position="326"/>
    </location>
</feature>
<name>R7SFJ8_FOMME</name>
<dbReference type="Pfam" id="PF00107">
    <property type="entry name" value="ADH_zinc_N"/>
    <property type="match status" value="1"/>
</dbReference>
<protein>
    <submittedName>
        <fullName evidence="3">NAD-binding protein</fullName>
    </submittedName>
</protein>
<keyword evidence="4" id="KW-1185">Reference proteome</keyword>
<dbReference type="SUPFAM" id="SSF50129">
    <property type="entry name" value="GroES-like"/>
    <property type="match status" value="1"/>
</dbReference>
<dbReference type="CDD" id="cd05288">
    <property type="entry name" value="PGDH"/>
    <property type="match status" value="1"/>
</dbReference>
<dbReference type="GO" id="GO:0016628">
    <property type="term" value="F:oxidoreductase activity, acting on the CH-CH group of donors, NAD or NADP as acceptor"/>
    <property type="evidence" value="ECO:0007669"/>
    <property type="project" value="InterPro"/>
</dbReference>
<dbReference type="PANTHER" id="PTHR43205">
    <property type="entry name" value="PROSTAGLANDIN REDUCTASE"/>
    <property type="match status" value="1"/>
</dbReference>
<dbReference type="InterPro" id="IPR011032">
    <property type="entry name" value="GroES-like_sf"/>
</dbReference>
<reference evidence="4" key="1">
    <citation type="journal article" date="2012" name="Science">
        <title>The Paleozoic origin of enzymatic lignin decomposition reconstructed from 31 fungal genomes.</title>
        <authorList>
            <person name="Floudas D."/>
            <person name="Binder M."/>
            <person name="Riley R."/>
            <person name="Barry K."/>
            <person name="Blanchette R.A."/>
            <person name="Henrissat B."/>
            <person name="Martinez A.T."/>
            <person name="Otillar R."/>
            <person name="Spatafora J.W."/>
            <person name="Yadav J.S."/>
            <person name="Aerts A."/>
            <person name="Benoit I."/>
            <person name="Boyd A."/>
            <person name="Carlson A."/>
            <person name="Copeland A."/>
            <person name="Coutinho P.M."/>
            <person name="de Vries R.P."/>
            <person name="Ferreira P."/>
            <person name="Findley K."/>
            <person name="Foster B."/>
            <person name="Gaskell J."/>
            <person name="Glotzer D."/>
            <person name="Gorecki P."/>
            <person name="Heitman J."/>
            <person name="Hesse C."/>
            <person name="Hori C."/>
            <person name="Igarashi K."/>
            <person name="Jurgens J.A."/>
            <person name="Kallen N."/>
            <person name="Kersten P."/>
            <person name="Kohler A."/>
            <person name="Kuees U."/>
            <person name="Kumar T.K.A."/>
            <person name="Kuo A."/>
            <person name="LaButti K."/>
            <person name="Larrondo L.F."/>
            <person name="Lindquist E."/>
            <person name="Ling A."/>
            <person name="Lombard V."/>
            <person name="Lucas S."/>
            <person name="Lundell T."/>
            <person name="Martin R."/>
            <person name="McLaughlin D.J."/>
            <person name="Morgenstern I."/>
            <person name="Morin E."/>
            <person name="Murat C."/>
            <person name="Nagy L.G."/>
            <person name="Nolan M."/>
            <person name="Ohm R.A."/>
            <person name="Patyshakuliyeva A."/>
            <person name="Rokas A."/>
            <person name="Ruiz-Duenas F.J."/>
            <person name="Sabat G."/>
            <person name="Salamov A."/>
            <person name="Samejima M."/>
            <person name="Schmutz J."/>
            <person name="Slot J.C."/>
            <person name="St John F."/>
            <person name="Stenlid J."/>
            <person name="Sun H."/>
            <person name="Sun S."/>
            <person name="Syed K."/>
            <person name="Tsang A."/>
            <person name="Wiebenga A."/>
            <person name="Young D."/>
            <person name="Pisabarro A."/>
            <person name="Eastwood D.C."/>
            <person name="Martin F."/>
            <person name="Cullen D."/>
            <person name="Grigoriev I.V."/>
            <person name="Hibbett D.S."/>
        </authorList>
    </citation>
    <scope>NUCLEOTIDE SEQUENCE [LARGE SCALE GENOMIC DNA]</scope>
    <source>
        <strain evidence="4">MF3/22</strain>
    </source>
</reference>
<dbReference type="InterPro" id="IPR020843">
    <property type="entry name" value="ER"/>
</dbReference>
<evidence type="ECO:0000256" key="1">
    <source>
        <dbReference type="ARBA" id="ARBA00023002"/>
    </source>
</evidence>
<dbReference type="OrthoDB" id="809632at2759"/>
<keyword evidence="1" id="KW-0560">Oxidoreductase</keyword>
<dbReference type="EMBL" id="JH718248">
    <property type="protein sequence ID" value="EJC97501.1"/>
    <property type="molecule type" value="Genomic_DNA"/>
</dbReference>
<organism evidence="3 4">
    <name type="scientific">Fomitiporia mediterranea (strain MF3/22)</name>
    <name type="common">Grapevine white-rot fungus</name>
    <dbReference type="NCBI Taxonomy" id="694068"/>
    <lineage>
        <taxon>Eukaryota</taxon>
        <taxon>Fungi</taxon>
        <taxon>Dikarya</taxon>
        <taxon>Basidiomycota</taxon>
        <taxon>Agaricomycotina</taxon>
        <taxon>Agaricomycetes</taxon>
        <taxon>Hymenochaetales</taxon>
        <taxon>Hymenochaetaceae</taxon>
        <taxon>Fomitiporia</taxon>
    </lineage>
</organism>
<dbReference type="AlphaFoldDB" id="R7SFJ8"/>
<dbReference type="SMART" id="SM00829">
    <property type="entry name" value="PKS_ER"/>
    <property type="match status" value="1"/>
</dbReference>
<gene>
    <name evidence="3" type="ORF">FOMMEDRAFT_99066</name>
</gene>